<feature type="region of interest" description="Disordered" evidence="2">
    <location>
        <begin position="405"/>
        <end position="431"/>
    </location>
</feature>
<evidence type="ECO:0000256" key="1">
    <source>
        <dbReference type="SAM" id="Coils"/>
    </source>
</evidence>
<evidence type="ECO:0008006" key="5">
    <source>
        <dbReference type="Google" id="ProtNLM"/>
    </source>
</evidence>
<evidence type="ECO:0000256" key="2">
    <source>
        <dbReference type="SAM" id="MobiDB-lite"/>
    </source>
</evidence>
<sequence>MSSHDAHSSDLERDARWAELCDILNVENAAAAMERVQELQLDSMQETAEVAARSLDTGEAFDLLQKIDRRVDQLRDRVASWEPTLNLLQVDQPQEVPTEIKRLLSRIEVLETQHEALVEAGLTSVDDALSMVDSMEKQLDELYEEKKAQERLEEQSSGLEDEDTFDQLQRLLAREERLQRELGVTSSEEVIEMVRGLASQLDELYANRDAEQSALPVASGDGSRALSEREEKLQRELGVSDPGDVVEMVNGLVRQLEELYEARERLTRVNLDDAESVIGMISSMEQQLEALYADREKMSQQGIESIDQAISMIESMESQLDTLYEEREHGFSDDRDAEEATRLAELEDKLDELAKEKINLEKRRDAMSSESATDLFQNELGVSDPQHVVQLVQSLEEQLKNVYAEQEEPGNAGRSDEQANTTADEGAPHVVDPSLLNRLSDLPHSELDRLDVGVLRLNDEGRVLYANDAASKTLPGIHGSRGESLVDRNFFFSLAPGTSNSLFRGRFKSGVENDDLNVRFPYTIVHPTEPSINLAVHLYRTGTGNNWVFLRRLNS</sequence>
<gene>
    <name evidence="3" type="ORF">CRI94_06060</name>
</gene>
<protein>
    <recommendedName>
        <fullName evidence="5">PAS domain-containing protein</fullName>
    </recommendedName>
</protein>
<comment type="caution">
    <text evidence="3">The sequence shown here is derived from an EMBL/GenBank/DDBJ whole genome shotgun (WGS) entry which is preliminary data.</text>
</comment>
<organism evidence="3 4">
    <name type="scientific">Longibacter salinarum</name>
    <dbReference type="NCBI Taxonomy" id="1850348"/>
    <lineage>
        <taxon>Bacteria</taxon>
        <taxon>Pseudomonadati</taxon>
        <taxon>Rhodothermota</taxon>
        <taxon>Rhodothermia</taxon>
        <taxon>Rhodothermales</taxon>
        <taxon>Salisaetaceae</taxon>
        <taxon>Longibacter</taxon>
    </lineage>
</organism>
<dbReference type="AlphaFoldDB" id="A0A2A8D1A3"/>
<accession>A0A2A8D1A3</accession>
<dbReference type="EMBL" id="PDEQ01000002">
    <property type="protein sequence ID" value="PEN14583.1"/>
    <property type="molecule type" value="Genomic_DNA"/>
</dbReference>
<reference evidence="3 4" key="1">
    <citation type="submission" date="2017-10" db="EMBL/GenBank/DDBJ databases">
        <title>Draft genome of Longibacter Salinarum.</title>
        <authorList>
            <person name="Goh K.M."/>
            <person name="Shamsir M.S."/>
            <person name="Lim S.W."/>
        </authorList>
    </citation>
    <scope>NUCLEOTIDE SEQUENCE [LARGE SCALE GENOMIC DNA]</scope>
    <source>
        <strain evidence="3 4">KCTC 52045</strain>
    </source>
</reference>
<evidence type="ECO:0000313" key="4">
    <source>
        <dbReference type="Proteomes" id="UP000220102"/>
    </source>
</evidence>
<dbReference type="RefSeq" id="WP_098074757.1">
    <property type="nucleotide sequence ID" value="NZ_PDEQ01000002.1"/>
</dbReference>
<dbReference type="OrthoDB" id="1492986at2"/>
<proteinExistence type="predicted"/>
<dbReference type="InterPro" id="IPR035965">
    <property type="entry name" value="PAS-like_dom_sf"/>
</dbReference>
<name>A0A2A8D1A3_9BACT</name>
<dbReference type="Proteomes" id="UP000220102">
    <property type="component" value="Unassembled WGS sequence"/>
</dbReference>
<keyword evidence="1" id="KW-0175">Coiled coil</keyword>
<dbReference type="Gene3D" id="3.30.450.20">
    <property type="entry name" value="PAS domain"/>
    <property type="match status" value="1"/>
</dbReference>
<dbReference type="SUPFAM" id="SSF55785">
    <property type="entry name" value="PYP-like sensor domain (PAS domain)"/>
    <property type="match status" value="1"/>
</dbReference>
<evidence type="ECO:0000313" key="3">
    <source>
        <dbReference type="EMBL" id="PEN14583.1"/>
    </source>
</evidence>
<feature type="coiled-coil region" evidence="1">
    <location>
        <begin position="100"/>
        <end position="162"/>
    </location>
</feature>
<keyword evidence="4" id="KW-1185">Reference proteome</keyword>
<feature type="coiled-coil region" evidence="1">
    <location>
        <begin position="249"/>
        <end position="370"/>
    </location>
</feature>